<evidence type="ECO:0000259" key="3">
    <source>
        <dbReference type="Pfam" id="PF05569"/>
    </source>
</evidence>
<evidence type="ECO:0000313" key="4">
    <source>
        <dbReference type="EMBL" id="MBP1839156.1"/>
    </source>
</evidence>
<feature type="transmembrane region" description="Helical" evidence="1">
    <location>
        <begin position="34"/>
        <end position="51"/>
    </location>
</feature>
<feature type="transmembrane region" description="Helical" evidence="1">
    <location>
        <begin position="6"/>
        <end position="22"/>
    </location>
</feature>
<dbReference type="PANTHER" id="PTHR34978:SF3">
    <property type="entry name" value="SLR0241 PROTEIN"/>
    <property type="match status" value="1"/>
</dbReference>
<feature type="transmembrane region" description="Helical" evidence="1">
    <location>
        <begin position="182"/>
        <end position="201"/>
    </location>
</feature>
<organism evidence="4 6">
    <name type="scientific">Formosa algae</name>
    <dbReference type="NCBI Taxonomy" id="225843"/>
    <lineage>
        <taxon>Bacteria</taxon>
        <taxon>Pseudomonadati</taxon>
        <taxon>Bacteroidota</taxon>
        <taxon>Flavobacteriia</taxon>
        <taxon>Flavobacteriales</taxon>
        <taxon>Flavobacteriaceae</taxon>
        <taxon>Formosa</taxon>
    </lineage>
</organism>
<dbReference type="InterPro" id="IPR008756">
    <property type="entry name" value="Peptidase_M56"/>
</dbReference>
<keyword evidence="7" id="KW-1185">Reference proteome</keyword>
<dbReference type="PANTHER" id="PTHR34978">
    <property type="entry name" value="POSSIBLE SENSOR-TRANSDUCER PROTEIN BLAR"/>
    <property type="match status" value="1"/>
</dbReference>
<dbReference type="OrthoDB" id="1522859at2"/>
<dbReference type="Gene3D" id="3.30.1150.10">
    <property type="match status" value="1"/>
</dbReference>
<evidence type="ECO:0000256" key="1">
    <source>
        <dbReference type="SAM" id="Phobius"/>
    </source>
</evidence>
<dbReference type="EMBL" id="JAUSUU010000001">
    <property type="protein sequence ID" value="MDQ0333933.1"/>
    <property type="molecule type" value="Genomic_DNA"/>
</dbReference>
<protein>
    <recommendedName>
        <fullName evidence="8">BlaR1 peptidase M56</fullName>
    </recommendedName>
</protein>
<proteinExistence type="predicted"/>
<dbReference type="SUPFAM" id="SSF74653">
    <property type="entry name" value="TolA/TonB C-terminal domain"/>
    <property type="match status" value="1"/>
</dbReference>
<keyword evidence="1" id="KW-0812">Transmembrane</keyword>
<dbReference type="InterPro" id="IPR052173">
    <property type="entry name" value="Beta-lactam_resp_regulator"/>
</dbReference>
<dbReference type="Proteomes" id="UP001138672">
    <property type="component" value="Unassembled WGS sequence"/>
</dbReference>
<evidence type="ECO:0008006" key="8">
    <source>
        <dbReference type="Google" id="ProtNLM"/>
    </source>
</evidence>
<name>A0A9X0YIN4_9FLAO</name>
<comment type="caution">
    <text evidence="4">The sequence shown here is derived from an EMBL/GenBank/DDBJ whole genome shotgun (WGS) entry which is preliminary data.</text>
</comment>
<accession>A0A9X0YIN4</accession>
<dbReference type="InterPro" id="IPR037682">
    <property type="entry name" value="TonB_C"/>
</dbReference>
<dbReference type="EMBL" id="JAGGJQ010000002">
    <property type="protein sequence ID" value="MBP1839156.1"/>
    <property type="molecule type" value="Genomic_DNA"/>
</dbReference>
<feature type="domain" description="TonB C-terminal" evidence="2">
    <location>
        <begin position="415"/>
        <end position="472"/>
    </location>
</feature>
<dbReference type="RefSeq" id="WP_057782308.1">
    <property type="nucleotide sequence ID" value="NZ_JAGGJQ010000002.1"/>
</dbReference>
<evidence type="ECO:0000313" key="5">
    <source>
        <dbReference type="EMBL" id="MDQ0333933.1"/>
    </source>
</evidence>
<feature type="domain" description="Peptidase M56" evidence="3">
    <location>
        <begin position="159"/>
        <end position="259"/>
    </location>
</feature>
<dbReference type="Proteomes" id="UP001231587">
    <property type="component" value="Unassembled WGS sequence"/>
</dbReference>
<evidence type="ECO:0000313" key="7">
    <source>
        <dbReference type="Proteomes" id="UP001231587"/>
    </source>
</evidence>
<dbReference type="Pfam" id="PF03544">
    <property type="entry name" value="TonB_C"/>
    <property type="match status" value="1"/>
</dbReference>
<gene>
    <name evidence="4" type="ORF">J2Z56_001062</name>
    <name evidence="5" type="ORF">J2Z57_000355</name>
</gene>
<sequence length="475" mass="54457">MLHYILQILAFQLFFLMVYDLFLKRETFFNWNRFYLLFTPIAAFVLPLIKIEAFKNVLPQQYIVQLPAVILNPDSTEIETQLLPTVYLKNSSSFWSWEFIIYVGICVATCLFLVKMYKLISTIFSSEKQTLNGLTIVTVKNSSAAFSFFNYVFLGDAITPESYKTILTHESIHTRQRHSADLLFFEVLRILFWFNPLVYMYQNRMVTLHEYIADALVVKQQDKATYYQNLLSQVFDVNHISFINPFFKQSLIKKRIIMLTKTKSKQIHLLKYALLIPMVCSMLLYTSCDKDSNTSGTPLEGSVDRSDILQNIEILKESIAAKGNISDEEDAALKSLLVLTTPNGFTNPDLADAVQDVEVPFGVVEQVPIYPGCEGLSLEEQKKCMSNKISQFVGENFNTDLGKEQDIKGFQRINTMFKIDKKGNVLDVKARADHEIFQEEAIRVLSQLPQMQAGKQKGMAVTVQYSLPIVFQVQE</sequence>
<dbReference type="AlphaFoldDB" id="A0A9X0YIN4"/>
<feature type="transmembrane region" description="Helical" evidence="1">
    <location>
        <begin position="94"/>
        <end position="114"/>
    </location>
</feature>
<keyword evidence="1" id="KW-0472">Membrane</keyword>
<evidence type="ECO:0000313" key="6">
    <source>
        <dbReference type="Proteomes" id="UP001138672"/>
    </source>
</evidence>
<dbReference type="GO" id="GO:0055085">
    <property type="term" value="P:transmembrane transport"/>
    <property type="evidence" value="ECO:0007669"/>
    <property type="project" value="InterPro"/>
</dbReference>
<keyword evidence="1" id="KW-1133">Transmembrane helix</keyword>
<dbReference type="Pfam" id="PF05569">
    <property type="entry name" value="Peptidase_M56"/>
    <property type="match status" value="1"/>
</dbReference>
<evidence type="ECO:0000259" key="2">
    <source>
        <dbReference type="Pfam" id="PF03544"/>
    </source>
</evidence>
<reference evidence="4" key="1">
    <citation type="submission" date="2021-03" db="EMBL/GenBank/DDBJ databases">
        <title>Genomic Encyclopedia of Type Strains, Phase IV (KMG-IV): sequencing the most valuable type-strain genomes for metagenomic binning, comparative biology and taxonomic classification.</title>
        <authorList>
            <person name="Goeker M."/>
        </authorList>
    </citation>
    <scope>NUCLEOTIDE SEQUENCE</scope>
    <source>
        <strain evidence="4">DSM 15523</strain>
        <strain evidence="5 7">DSM 16476</strain>
    </source>
</reference>